<evidence type="ECO:0000256" key="2">
    <source>
        <dbReference type="ARBA" id="ARBA00009865"/>
    </source>
</evidence>
<dbReference type="Gene3D" id="2.40.128.10">
    <property type="match status" value="1"/>
</dbReference>
<dbReference type="InterPro" id="IPR023296">
    <property type="entry name" value="Glyco_hydro_beta-prop_sf"/>
</dbReference>
<dbReference type="EMBL" id="DVNM01000020">
    <property type="protein sequence ID" value="HIU69042.1"/>
    <property type="molecule type" value="Genomic_DNA"/>
</dbReference>
<comment type="caution">
    <text evidence="10">The sequence shown here is derived from an EMBL/GenBank/DDBJ whole genome shotgun (WGS) entry which is preliminary data.</text>
</comment>
<dbReference type="PROSITE" id="PS51257">
    <property type="entry name" value="PROKAR_LIPOPROTEIN"/>
    <property type="match status" value="1"/>
</dbReference>
<dbReference type="PANTHER" id="PTHR43301">
    <property type="entry name" value="ARABINAN ENDO-1,5-ALPHA-L-ARABINOSIDASE"/>
    <property type="match status" value="1"/>
</dbReference>
<proteinExistence type="inferred from homology"/>
<organism evidence="10 11">
    <name type="scientific">Candidatus Scybalenecus merdavium</name>
    <dbReference type="NCBI Taxonomy" id="2840939"/>
    <lineage>
        <taxon>Bacteria</taxon>
        <taxon>Bacillati</taxon>
        <taxon>Bacillota</taxon>
        <taxon>Clostridia</taxon>
        <taxon>Eubacteriales</taxon>
        <taxon>Oscillospiraceae</taxon>
        <taxon>Oscillospiraceae incertae sedis</taxon>
        <taxon>Candidatus Scybalenecus</taxon>
    </lineage>
</organism>
<dbReference type="InterPro" id="IPR050727">
    <property type="entry name" value="GH43_arabinanases"/>
</dbReference>
<feature type="site" description="Important for catalytic activity, responsible for pKa modulation of the active site Glu and correct orientation of both the proton donor and substrate" evidence="6">
    <location>
        <position position="243"/>
    </location>
</feature>
<name>A0A9D1MUV7_9FIRM</name>
<evidence type="ECO:0000256" key="5">
    <source>
        <dbReference type="PIRSR" id="PIRSR606710-1"/>
    </source>
</evidence>
<evidence type="ECO:0000256" key="6">
    <source>
        <dbReference type="PIRSR" id="PIRSR606710-2"/>
    </source>
</evidence>
<evidence type="ECO:0000256" key="1">
    <source>
        <dbReference type="ARBA" id="ARBA00004834"/>
    </source>
</evidence>
<dbReference type="PANTHER" id="PTHR43301:SF3">
    <property type="entry name" value="ARABINAN ENDO-1,5-ALPHA-L-ARABINOSIDASE A-RELATED"/>
    <property type="match status" value="1"/>
</dbReference>
<feature type="chain" id="PRO_5039577586" evidence="8">
    <location>
        <begin position="25"/>
        <end position="571"/>
    </location>
</feature>
<reference evidence="10" key="2">
    <citation type="journal article" date="2021" name="PeerJ">
        <title>Extensive microbial diversity within the chicken gut microbiome revealed by metagenomics and culture.</title>
        <authorList>
            <person name="Gilroy R."/>
            <person name="Ravi A."/>
            <person name="Getino M."/>
            <person name="Pursley I."/>
            <person name="Horton D.L."/>
            <person name="Alikhan N.F."/>
            <person name="Baker D."/>
            <person name="Gharbi K."/>
            <person name="Hall N."/>
            <person name="Watson M."/>
            <person name="Adriaenssens E.M."/>
            <person name="Foster-Nyarko E."/>
            <person name="Jarju S."/>
            <person name="Secka A."/>
            <person name="Antonio M."/>
            <person name="Oren A."/>
            <person name="Chaudhuri R.R."/>
            <person name="La Ragione R."/>
            <person name="Hildebrand F."/>
            <person name="Pallen M.J."/>
        </authorList>
    </citation>
    <scope>NUCLEOTIDE SEQUENCE</scope>
    <source>
        <strain evidence="10">CHK176-6737</strain>
    </source>
</reference>
<evidence type="ECO:0000256" key="4">
    <source>
        <dbReference type="ARBA" id="ARBA00023295"/>
    </source>
</evidence>
<dbReference type="GO" id="GO:0004553">
    <property type="term" value="F:hydrolase activity, hydrolyzing O-glycosyl compounds"/>
    <property type="evidence" value="ECO:0007669"/>
    <property type="project" value="InterPro"/>
</dbReference>
<dbReference type="InterPro" id="IPR006710">
    <property type="entry name" value="Glyco_hydro_43"/>
</dbReference>
<evidence type="ECO:0000256" key="8">
    <source>
        <dbReference type="SAM" id="SignalP"/>
    </source>
</evidence>
<dbReference type="GO" id="GO:0005975">
    <property type="term" value="P:carbohydrate metabolic process"/>
    <property type="evidence" value="ECO:0007669"/>
    <property type="project" value="InterPro"/>
</dbReference>
<comment type="pathway">
    <text evidence="1">Glycan metabolism; L-arabinan degradation.</text>
</comment>
<evidence type="ECO:0000313" key="10">
    <source>
        <dbReference type="EMBL" id="HIU69042.1"/>
    </source>
</evidence>
<feature type="active site" description="Proton donor" evidence="5">
    <location>
        <position position="308"/>
    </location>
</feature>
<dbReference type="Gene3D" id="2.115.10.20">
    <property type="entry name" value="Glycosyl hydrolase domain, family 43"/>
    <property type="match status" value="1"/>
</dbReference>
<evidence type="ECO:0000256" key="7">
    <source>
        <dbReference type="RuleBase" id="RU361187"/>
    </source>
</evidence>
<evidence type="ECO:0000313" key="11">
    <source>
        <dbReference type="Proteomes" id="UP000824125"/>
    </source>
</evidence>
<dbReference type="Proteomes" id="UP000824125">
    <property type="component" value="Unassembled WGS sequence"/>
</dbReference>
<keyword evidence="4 7" id="KW-0326">Glycosidase</keyword>
<dbReference type="SUPFAM" id="SSF75005">
    <property type="entry name" value="Arabinanase/levansucrase/invertase"/>
    <property type="match status" value="1"/>
</dbReference>
<gene>
    <name evidence="10" type="ORF">IAD23_03715</name>
</gene>
<dbReference type="Pfam" id="PF04616">
    <property type="entry name" value="Glyco_hydro_43"/>
    <property type="match status" value="1"/>
</dbReference>
<feature type="signal peptide" evidence="8">
    <location>
        <begin position="1"/>
        <end position="24"/>
    </location>
</feature>
<dbReference type="Pfam" id="PF16369">
    <property type="entry name" value="GH43_C"/>
    <property type="match status" value="1"/>
</dbReference>
<feature type="domain" description="Extracellular endo-alpha-(1-&gt;5)-L-arabinanase C-terminal" evidence="9">
    <location>
        <begin position="430"/>
        <end position="566"/>
    </location>
</feature>
<keyword evidence="8" id="KW-0732">Signal</keyword>
<sequence>MKKMISLCTALVLLAVSLCGCAPAEPVSARAGATEGAVTSAGTVARLSVHDPSITKSKSGEYYVFGSHIAVGKSSDLLNWSEVYNGVGDDNRILVPEGSTLREVLAEPLAWTDAYQTVQDYDEENWETNVWAPDVIYNEAMGKYCYYACSSVWGTTASVIWMATSDNIEGPYEYAGTLTYSGFNKKTKPLTDNAKDACHYSYTNLGALIENGTFTKEEVEAQPWFDDNGSYDCTYGMYPNCIDPTVFYDAEGNLWMTYGSFSGGIYILPLVEETGMPDYAAMRASDGYDIYFGKQLTKTNEETAGTGEGPFIFYDGEYYYLLLSYGGLAALGGYNIRLYRSETPDGDYTDAAGSSALEMKNTGLKLFGNYQLPGSKYACLSGGHCSALVDDDGKVYLVYHTRFNDGEGNFHCVQVHQMYKTADGWYMVLPRAYSGETISENGYSRADIAGTYALVQHGSITVKCADESDWSRVQDIISPTITITLNADGTVTGYSPAAFEANRILIQEIAVLSATWQVQRGTPYITLDFGGTKYTGVLCMQPSAGSQTSDMAMAISAKADDNSTIWAVRTG</sequence>
<dbReference type="AlphaFoldDB" id="A0A9D1MUV7"/>
<comment type="similarity">
    <text evidence="2 7">Belongs to the glycosyl hydrolase 43 family.</text>
</comment>
<feature type="active site" description="Proton acceptor" evidence="5">
    <location>
        <position position="51"/>
    </location>
</feature>
<reference evidence="10" key="1">
    <citation type="submission" date="2020-10" db="EMBL/GenBank/DDBJ databases">
        <authorList>
            <person name="Gilroy R."/>
        </authorList>
    </citation>
    <scope>NUCLEOTIDE SEQUENCE</scope>
    <source>
        <strain evidence="10">CHK176-6737</strain>
    </source>
</reference>
<evidence type="ECO:0000259" key="9">
    <source>
        <dbReference type="Pfam" id="PF16369"/>
    </source>
</evidence>
<accession>A0A9D1MUV7</accession>
<evidence type="ECO:0000256" key="3">
    <source>
        <dbReference type="ARBA" id="ARBA00022801"/>
    </source>
</evidence>
<dbReference type="InterPro" id="IPR032291">
    <property type="entry name" value="Abn2_C"/>
</dbReference>
<keyword evidence="3 7" id="KW-0378">Hydrolase</keyword>
<protein>
    <submittedName>
        <fullName evidence="10">Glycoside hydrolase family 43 protein</fullName>
    </submittedName>
</protein>